<evidence type="ECO:0000256" key="7">
    <source>
        <dbReference type="ARBA" id="ARBA00022737"/>
    </source>
</evidence>
<dbReference type="AlphaFoldDB" id="A0A1M7ZNF5"/>
<feature type="domain" description="Peptidase metallopeptidase" evidence="10">
    <location>
        <begin position="45"/>
        <end position="219"/>
    </location>
</feature>
<evidence type="ECO:0000256" key="5">
    <source>
        <dbReference type="ARBA" id="ARBA00022670"/>
    </source>
</evidence>
<dbReference type="OrthoDB" id="5618759at2"/>
<dbReference type="EMBL" id="FRXO01000006">
    <property type="protein sequence ID" value="SHO66440.1"/>
    <property type="molecule type" value="Genomic_DNA"/>
</dbReference>
<dbReference type="GO" id="GO:0008270">
    <property type="term" value="F:zinc ion binding"/>
    <property type="evidence" value="ECO:0007669"/>
    <property type="project" value="InterPro"/>
</dbReference>
<evidence type="ECO:0000256" key="3">
    <source>
        <dbReference type="ARBA" id="ARBA00009490"/>
    </source>
</evidence>
<dbReference type="GO" id="GO:0005615">
    <property type="term" value="C:extracellular space"/>
    <property type="evidence" value="ECO:0007669"/>
    <property type="project" value="InterPro"/>
</dbReference>
<reference evidence="11 12" key="1">
    <citation type="submission" date="2016-12" db="EMBL/GenBank/DDBJ databases">
        <authorList>
            <person name="Song W.-J."/>
            <person name="Kurnit D.M."/>
        </authorList>
    </citation>
    <scope>NUCLEOTIDE SEQUENCE [LARGE SCALE GENOMIC DNA]</scope>
    <source>
        <strain evidence="11 12">DSM 19599</strain>
    </source>
</reference>
<evidence type="ECO:0000313" key="12">
    <source>
        <dbReference type="Proteomes" id="UP000186406"/>
    </source>
</evidence>
<dbReference type="InterPro" id="IPR001818">
    <property type="entry name" value="Pept_M10_metallopeptidase"/>
</dbReference>
<dbReference type="PROSITE" id="PS00330">
    <property type="entry name" value="HEMOLYSIN_CALCIUM"/>
    <property type="match status" value="1"/>
</dbReference>
<protein>
    <submittedName>
        <fullName evidence="11">Serralysin</fullName>
    </submittedName>
</protein>
<evidence type="ECO:0000256" key="9">
    <source>
        <dbReference type="ARBA" id="ARBA00022833"/>
    </source>
</evidence>
<proteinExistence type="inferred from homology"/>
<dbReference type="SMART" id="SM00235">
    <property type="entry name" value="ZnMc"/>
    <property type="match status" value="1"/>
</dbReference>
<dbReference type="InterPro" id="IPR001343">
    <property type="entry name" value="Hemolysn_Ca-bd"/>
</dbReference>
<dbReference type="InterPro" id="IPR024079">
    <property type="entry name" value="MetalloPept_cat_dom_sf"/>
</dbReference>
<evidence type="ECO:0000256" key="2">
    <source>
        <dbReference type="ARBA" id="ARBA00004613"/>
    </source>
</evidence>
<dbReference type="GO" id="GO:0006508">
    <property type="term" value="P:proteolysis"/>
    <property type="evidence" value="ECO:0007669"/>
    <property type="project" value="UniProtKB-KW"/>
</dbReference>
<keyword evidence="6" id="KW-0479">Metal-binding</keyword>
<dbReference type="Gene3D" id="2.150.10.10">
    <property type="entry name" value="Serralysin-like metalloprotease, C-terminal"/>
    <property type="match status" value="1"/>
</dbReference>
<comment type="subcellular location">
    <subcellularLocation>
        <location evidence="2">Secreted</location>
    </subcellularLocation>
</comment>
<evidence type="ECO:0000256" key="6">
    <source>
        <dbReference type="ARBA" id="ARBA00022723"/>
    </source>
</evidence>
<dbReference type="InterPro" id="IPR025193">
    <property type="entry name" value="DUF4114"/>
</dbReference>
<dbReference type="Pfam" id="PF08548">
    <property type="entry name" value="Peptidase_M10_C"/>
    <property type="match status" value="1"/>
</dbReference>
<dbReference type="InterPro" id="IPR018511">
    <property type="entry name" value="Hemolysin-typ_Ca-bd_CS"/>
</dbReference>
<organism evidence="11 12">
    <name type="scientific">Pseudoxanthobacter soli DSM 19599</name>
    <dbReference type="NCBI Taxonomy" id="1123029"/>
    <lineage>
        <taxon>Bacteria</taxon>
        <taxon>Pseudomonadati</taxon>
        <taxon>Pseudomonadota</taxon>
        <taxon>Alphaproteobacteria</taxon>
        <taxon>Hyphomicrobiales</taxon>
        <taxon>Segnochrobactraceae</taxon>
        <taxon>Pseudoxanthobacter</taxon>
    </lineage>
</organism>
<keyword evidence="8" id="KW-0378">Hydrolase</keyword>
<dbReference type="Pfam" id="PF00353">
    <property type="entry name" value="HemolysinCabind"/>
    <property type="match status" value="1"/>
</dbReference>
<evidence type="ECO:0000256" key="8">
    <source>
        <dbReference type="ARBA" id="ARBA00022801"/>
    </source>
</evidence>
<keyword evidence="12" id="KW-1185">Reference proteome</keyword>
<dbReference type="Pfam" id="PF13448">
    <property type="entry name" value="DUF4114"/>
    <property type="match status" value="1"/>
</dbReference>
<evidence type="ECO:0000256" key="4">
    <source>
        <dbReference type="ARBA" id="ARBA00022525"/>
    </source>
</evidence>
<gene>
    <name evidence="11" type="ORF">SAMN02745172_03099</name>
</gene>
<dbReference type="GO" id="GO:0004222">
    <property type="term" value="F:metalloendopeptidase activity"/>
    <property type="evidence" value="ECO:0007669"/>
    <property type="project" value="InterPro"/>
</dbReference>
<dbReference type="Pfam" id="PF00413">
    <property type="entry name" value="Peptidase_M10"/>
    <property type="match status" value="1"/>
</dbReference>
<dbReference type="SUPFAM" id="SSF51120">
    <property type="entry name" value="beta-Roll"/>
    <property type="match status" value="1"/>
</dbReference>
<dbReference type="InterPro" id="IPR011049">
    <property type="entry name" value="Serralysin-like_metalloprot_C"/>
</dbReference>
<dbReference type="Proteomes" id="UP000186406">
    <property type="component" value="Unassembled WGS sequence"/>
</dbReference>
<evidence type="ECO:0000259" key="10">
    <source>
        <dbReference type="SMART" id="SM00235"/>
    </source>
</evidence>
<dbReference type="RefSeq" id="WP_073630292.1">
    <property type="nucleotide sequence ID" value="NZ_FRXO01000006.1"/>
</dbReference>
<dbReference type="InterPro" id="IPR006026">
    <property type="entry name" value="Peptidase_Metallo"/>
</dbReference>
<dbReference type="Gene3D" id="3.40.390.10">
    <property type="entry name" value="Collagenase (Catalytic Domain)"/>
    <property type="match status" value="1"/>
</dbReference>
<dbReference type="STRING" id="1123029.SAMN02745172_03099"/>
<keyword evidence="4" id="KW-0964">Secreted</keyword>
<evidence type="ECO:0000256" key="1">
    <source>
        <dbReference type="ARBA" id="ARBA00001913"/>
    </source>
</evidence>
<dbReference type="GO" id="GO:0005509">
    <property type="term" value="F:calcium ion binding"/>
    <property type="evidence" value="ECO:0007669"/>
    <property type="project" value="InterPro"/>
</dbReference>
<sequence length="682" mass="70802">MSIDNGYDAQIAFISGVDGNGLLTPYAFSTWQSDTIPALYYPDSNETKWGAPQPGTPATISYSFEDSSGWTATEREAFVTAMALWSAVANVAFVEAPDGTADFQIRRGTAGAFWTFDSVDTLPVGSDILNSPVPGVPYLSIATDEGDFGPISTDLQVKGGYPFSTVVHELGHGLGLGHSGPYNGNADPATQQFGPYDVNLWSLMSYINYRSTNAAYYGSYTVTGTDWGQTPDGSNRDLQTPMILDIAAVQRLYGAPVDGPLSSGGQVFGFNSNIEGPLKAIFDFSINTTPVLTIWDGGTGNVLDVSGFTADAFIRLTPGSFSSVAGLANNIAIAPDTVIETAIGGFGNDVIIGTELNNVLIGNAGRDHIYGVVGSDWISGGPGGDFIVFGTSENPFGSGGSMLADTLADLDGDSVAGLGLHNVIGILGAGLARADIAVARTADGAIVSAGGSSFKIGGDLSGGDFMAVARQTNGQTHTAFSFVDYLPALAEGVSVAPGLINGIANPAFMAGDGSVGFSVQIESAVSSYSNMLGYYSVSLNGTISDVHLLFENTLEAAASGETVNLGKPGDGQQIGFFLVQNGYESYGDLPDDLSFVSTAGLSTEGGSPWVLYSQSRGFLSDAQVFHSYAAYNPDGKEQVLSGTIGGGGYLEVGFEDILRDTGDNDYQDVVIAVRESDGLFLV</sequence>
<comment type="cofactor">
    <cofactor evidence="1">
        <name>Ca(2+)</name>
        <dbReference type="ChEBI" id="CHEBI:29108"/>
    </cofactor>
</comment>
<dbReference type="SUPFAM" id="SSF55486">
    <property type="entry name" value="Metalloproteases ('zincins'), catalytic domain"/>
    <property type="match status" value="1"/>
</dbReference>
<dbReference type="InterPro" id="IPR013858">
    <property type="entry name" value="Peptidase_M10B_C"/>
</dbReference>
<comment type="similarity">
    <text evidence="3">Belongs to the peptidase M10B family.</text>
</comment>
<dbReference type="GO" id="GO:0031012">
    <property type="term" value="C:extracellular matrix"/>
    <property type="evidence" value="ECO:0007669"/>
    <property type="project" value="InterPro"/>
</dbReference>
<name>A0A1M7ZNF5_9HYPH</name>
<keyword evidence="9" id="KW-0862">Zinc</keyword>
<accession>A0A1M7ZNF5</accession>
<keyword evidence="7" id="KW-0677">Repeat</keyword>
<keyword evidence="5" id="KW-0645">Protease</keyword>
<evidence type="ECO:0000313" key="11">
    <source>
        <dbReference type="EMBL" id="SHO66440.1"/>
    </source>
</evidence>